<evidence type="ECO:0000256" key="3">
    <source>
        <dbReference type="ARBA" id="ARBA00022900"/>
    </source>
</evidence>
<evidence type="ECO:0000313" key="6">
    <source>
        <dbReference type="EMBL" id="GFQ92550.1"/>
    </source>
</evidence>
<organism evidence="6 7">
    <name type="scientific">Trichonephila clavata</name>
    <name type="common">Joro spider</name>
    <name type="synonym">Nephila clavata</name>
    <dbReference type="NCBI Taxonomy" id="2740835"/>
    <lineage>
        <taxon>Eukaryota</taxon>
        <taxon>Metazoa</taxon>
        <taxon>Ecdysozoa</taxon>
        <taxon>Arthropoda</taxon>
        <taxon>Chelicerata</taxon>
        <taxon>Arachnida</taxon>
        <taxon>Araneae</taxon>
        <taxon>Araneomorphae</taxon>
        <taxon>Entelegynae</taxon>
        <taxon>Araneoidea</taxon>
        <taxon>Nephilidae</taxon>
        <taxon>Trichonephila</taxon>
    </lineage>
</organism>
<dbReference type="PANTHER" id="PTHR11461:SF211">
    <property type="entry name" value="GH10112P-RELATED"/>
    <property type="match status" value="1"/>
</dbReference>
<dbReference type="CDD" id="cd19577">
    <property type="entry name" value="serpinJ_IRS-2-like"/>
    <property type="match status" value="1"/>
</dbReference>
<dbReference type="GO" id="GO:0005615">
    <property type="term" value="C:extracellular space"/>
    <property type="evidence" value="ECO:0007669"/>
    <property type="project" value="InterPro"/>
</dbReference>
<dbReference type="Gene3D" id="2.30.39.10">
    <property type="entry name" value="Alpha-1-antitrypsin, domain 1"/>
    <property type="match status" value="1"/>
</dbReference>
<dbReference type="PROSITE" id="PS00284">
    <property type="entry name" value="SERPIN"/>
    <property type="match status" value="1"/>
</dbReference>
<dbReference type="Proteomes" id="UP000887116">
    <property type="component" value="Unassembled WGS sequence"/>
</dbReference>
<dbReference type="Gene3D" id="3.30.497.10">
    <property type="entry name" value="Antithrombin, subunit I, domain 2"/>
    <property type="match status" value="1"/>
</dbReference>
<comment type="caution">
    <text evidence="6">The sequence shown here is derived from an EMBL/GenBank/DDBJ whole genome shotgun (WGS) entry which is preliminary data.</text>
</comment>
<accession>A0A8X6J5H9</accession>
<evidence type="ECO:0000259" key="5">
    <source>
        <dbReference type="SMART" id="SM00093"/>
    </source>
</evidence>
<dbReference type="PANTHER" id="PTHR11461">
    <property type="entry name" value="SERINE PROTEASE INHIBITOR, SERPIN"/>
    <property type="match status" value="1"/>
</dbReference>
<evidence type="ECO:0000256" key="4">
    <source>
        <dbReference type="RuleBase" id="RU000411"/>
    </source>
</evidence>
<evidence type="ECO:0000256" key="2">
    <source>
        <dbReference type="ARBA" id="ARBA00022690"/>
    </source>
</evidence>
<dbReference type="EMBL" id="BMAO01004123">
    <property type="protein sequence ID" value="GFQ92550.1"/>
    <property type="molecule type" value="Genomic_DNA"/>
</dbReference>
<gene>
    <name evidence="6" type="primary">TK1782</name>
    <name evidence="6" type="ORF">TNCT_598871</name>
</gene>
<protein>
    <submittedName>
        <fullName evidence="6">Uncharacterized serpin-like protein TK1782</fullName>
    </submittedName>
</protein>
<keyword evidence="7" id="KW-1185">Reference proteome</keyword>
<keyword evidence="3" id="KW-0722">Serine protease inhibitor</keyword>
<dbReference type="AlphaFoldDB" id="A0A8X6J5H9"/>
<dbReference type="InterPro" id="IPR023795">
    <property type="entry name" value="Serpin_CS"/>
</dbReference>
<dbReference type="InterPro" id="IPR036186">
    <property type="entry name" value="Serpin_sf"/>
</dbReference>
<dbReference type="GO" id="GO:0004867">
    <property type="term" value="F:serine-type endopeptidase inhibitor activity"/>
    <property type="evidence" value="ECO:0007669"/>
    <property type="project" value="UniProtKB-KW"/>
</dbReference>
<dbReference type="Pfam" id="PF00079">
    <property type="entry name" value="Serpin"/>
    <property type="match status" value="1"/>
</dbReference>
<name>A0A8X6J5H9_TRICU</name>
<evidence type="ECO:0000313" key="7">
    <source>
        <dbReference type="Proteomes" id="UP000887116"/>
    </source>
</evidence>
<dbReference type="SUPFAM" id="SSF56574">
    <property type="entry name" value="Serpins"/>
    <property type="match status" value="1"/>
</dbReference>
<sequence length="383" mass="43846">MADRGSDKTTESMTVASASNHLGIDLYKCLAKEKRNVFFSPFSVSTALAMLFCGTENETAEEMQHVLGYETANIKDERLKSCFQKLLDSLESNPDSYNLACANSVLADKEFSVKKEYKSLLIEFFKACVEEVNFMNENDKALSKINEWVSEKTHGLIPKMLESIDPSTVMVILNAVYFKGFWLEQFDQNETMLKYFNNKGEKNNYKEVDTMHIKKKFLYVEEETYKALQLPYNGGDIAMLIMLPNLENGLEELENTLNSTFFQDLKHRMKETKVEVALPKFQLEYEKSLKKCFQQLGINKIFHPEAELGNISNSTNIFVSDIIHKAAVVVNEEGSEATASTVVEIVAYCMSFDPEFFVDHPFLFIIYNTKNDLILFMGRINEL</sequence>
<comment type="similarity">
    <text evidence="1 4">Belongs to the serpin family.</text>
</comment>
<dbReference type="InterPro" id="IPR042178">
    <property type="entry name" value="Serpin_sf_1"/>
</dbReference>
<dbReference type="FunFam" id="3.30.497.10:FF:000001">
    <property type="entry name" value="Serine protease inhibitor"/>
    <property type="match status" value="1"/>
</dbReference>
<dbReference type="SMART" id="SM00093">
    <property type="entry name" value="SERPIN"/>
    <property type="match status" value="1"/>
</dbReference>
<keyword evidence="2" id="KW-0646">Protease inhibitor</keyword>
<proteinExistence type="inferred from homology"/>
<dbReference type="InterPro" id="IPR000215">
    <property type="entry name" value="Serpin_fam"/>
</dbReference>
<feature type="domain" description="Serpin" evidence="5">
    <location>
        <begin position="24"/>
        <end position="383"/>
    </location>
</feature>
<reference evidence="6" key="1">
    <citation type="submission" date="2020-07" db="EMBL/GenBank/DDBJ databases">
        <title>Multicomponent nature underlies the extraordinary mechanical properties of spider dragline silk.</title>
        <authorList>
            <person name="Kono N."/>
            <person name="Nakamura H."/>
            <person name="Mori M."/>
            <person name="Yoshida Y."/>
            <person name="Ohtoshi R."/>
            <person name="Malay A.D."/>
            <person name="Moran D.A.P."/>
            <person name="Tomita M."/>
            <person name="Numata K."/>
            <person name="Arakawa K."/>
        </authorList>
    </citation>
    <scope>NUCLEOTIDE SEQUENCE</scope>
</reference>
<evidence type="ECO:0000256" key="1">
    <source>
        <dbReference type="ARBA" id="ARBA00009500"/>
    </source>
</evidence>
<dbReference type="OrthoDB" id="47207at2759"/>
<dbReference type="InterPro" id="IPR042185">
    <property type="entry name" value="Serpin_sf_2"/>
</dbReference>
<dbReference type="InterPro" id="IPR023796">
    <property type="entry name" value="Serpin_dom"/>
</dbReference>